<dbReference type="AlphaFoldDB" id="A0A2N5M254"/>
<dbReference type="GO" id="GO:0016020">
    <property type="term" value="C:membrane"/>
    <property type="evidence" value="ECO:0007669"/>
    <property type="project" value="TreeGrafter"/>
</dbReference>
<evidence type="ECO:0000259" key="2">
    <source>
        <dbReference type="Pfam" id="PF00561"/>
    </source>
</evidence>
<dbReference type="SUPFAM" id="SSF53474">
    <property type="entry name" value="alpha/beta-Hydrolases"/>
    <property type="match status" value="1"/>
</dbReference>
<proteinExistence type="predicted"/>
<dbReference type="Proteomes" id="UP000234748">
    <property type="component" value="Unassembled WGS sequence"/>
</dbReference>
<keyword evidence="4" id="KW-1185">Reference proteome</keyword>
<evidence type="ECO:0000313" key="4">
    <source>
        <dbReference type="Proteomes" id="UP000234748"/>
    </source>
</evidence>
<accession>A0A2N5M254</accession>
<dbReference type="InterPro" id="IPR000073">
    <property type="entry name" value="AB_hydrolase_1"/>
</dbReference>
<dbReference type="Pfam" id="PF00561">
    <property type="entry name" value="Abhydrolase_1"/>
    <property type="match status" value="1"/>
</dbReference>
<dbReference type="InterPro" id="IPR050266">
    <property type="entry name" value="AB_hydrolase_sf"/>
</dbReference>
<dbReference type="PANTHER" id="PTHR43798:SF31">
    <property type="entry name" value="AB HYDROLASE SUPERFAMILY PROTEIN YCLE"/>
    <property type="match status" value="1"/>
</dbReference>
<evidence type="ECO:0000313" key="3">
    <source>
        <dbReference type="EMBL" id="PLT28447.1"/>
    </source>
</evidence>
<protein>
    <submittedName>
        <fullName evidence="3">Proline iminopeptidase</fullName>
    </submittedName>
</protein>
<dbReference type="PANTHER" id="PTHR43798">
    <property type="entry name" value="MONOACYLGLYCEROL LIPASE"/>
    <property type="match status" value="1"/>
</dbReference>
<keyword evidence="1" id="KW-0378">Hydrolase</keyword>
<reference evidence="3 4" key="1">
    <citation type="submission" date="2017-11" db="EMBL/GenBank/DDBJ databases">
        <title>Comparitive Functional Genomics of Dry Heat Resistant strains isolated from the Viking Spacecraft.</title>
        <authorList>
            <person name="Seuylemezian A."/>
            <person name="Cooper K."/>
            <person name="Vaishampayan P."/>
        </authorList>
    </citation>
    <scope>NUCLEOTIDE SEQUENCE [LARGE SCALE GENOMIC DNA]</scope>
    <source>
        <strain evidence="3 4">V1-29</strain>
    </source>
</reference>
<name>A0A2N5M254_9BACI</name>
<dbReference type="GO" id="GO:0016787">
    <property type="term" value="F:hydrolase activity"/>
    <property type="evidence" value="ECO:0007669"/>
    <property type="project" value="UniProtKB-KW"/>
</dbReference>
<dbReference type="OrthoDB" id="9796770at2"/>
<sequence length="282" mass="32459">MVNNWETRMVDTDRGIFEVFFKGEGPPLCVTHTYSEFNATGDLFADTFTKKNQVFLVNLREAGRSAKVIEPYQLSMIETVFDLEAVREALGFTSWHFAGHSTGGMIGLLYGVWSSASLDSLIVVGTAAREYSNSSSKCIYHRNHPKYTKMQELIERLKLTGLSNEERSSITRERNCLSLYQPENYDLYFNTQVRKKMAASRMDYFNRELVIYDITKKLHRITVKTLILCGKHDVQCPLPFSEEIQLLIPGSILKVFEESNHYPFLEEAELFRKEINSFLSTI</sequence>
<dbReference type="EMBL" id="PGUY01000061">
    <property type="protein sequence ID" value="PLT28447.1"/>
    <property type="molecule type" value="Genomic_DNA"/>
</dbReference>
<evidence type="ECO:0000256" key="1">
    <source>
        <dbReference type="ARBA" id="ARBA00022801"/>
    </source>
</evidence>
<dbReference type="Gene3D" id="3.40.50.1820">
    <property type="entry name" value="alpha/beta hydrolase"/>
    <property type="match status" value="1"/>
</dbReference>
<feature type="domain" description="AB hydrolase-1" evidence="2">
    <location>
        <begin position="51"/>
        <end position="268"/>
    </location>
</feature>
<comment type="caution">
    <text evidence="3">The sequence shown here is derived from an EMBL/GenBank/DDBJ whole genome shotgun (WGS) entry which is preliminary data.</text>
</comment>
<gene>
    <name evidence="3" type="ORF">CUU66_18575</name>
</gene>
<organism evidence="3 4">
    <name type="scientific">Peribacillus deserti</name>
    <dbReference type="NCBI Taxonomy" id="673318"/>
    <lineage>
        <taxon>Bacteria</taxon>
        <taxon>Bacillati</taxon>
        <taxon>Bacillota</taxon>
        <taxon>Bacilli</taxon>
        <taxon>Bacillales</taxon>
        <taxon>Bacillaceae</taxon>
        <taxon>Peribacillus</taxon>
    </lineage>
</organism>
<dbReference type="InterPro" id="IPR029058">
    <property type="entry name" value="AB_hydrolase_fold"/>
</dbReference>
<dbReference type="RefSeq" id="WP_101644897.1">
    <property type="nucleotide sequence ID" value="NZ_PGUY01000061.1"/>
</dbReference>